<evidence type="ECO:0000259" key="2">
    <source>
        <dbReference type="Pfam" id="PF01578"/>
    </source>
</evidence>
<feature type="transmembrane region" description="Helical" evidence="1">
    <location>
        <begin position="38"/>
        <end position="56"/>
    </location>
</feature>
<feature type="transmembrane region" description="Helical" evidence="1">
    <location>
        <begin position="68"/>
        <end position="86"/>
    </location>
</feature>
<feature type="domain" description="Cytochrome c assembly protein" evidence="2">
    <location>
        <begin position="67"/>
        <end position="203"/>
    </location>
</feature>
<sequence length="278" mass="29367">MIAFIAAAASITLYGCAASLCAFRAARKADRFSVASRLFFLAAFLLHSASIGMESVSTSGTVLVGPNVLMLTSWVLSVASLFVAVFAKRPYGYLVVAASTVALLMLIAQMSSLFSGSAFYTNSTYEQWPALVLHILSFLAAMACFVISAAASAMQLYQRRLMKDRSARLFNLTMPALDTLNAVARRAGLVGLPLFTLGMLLGFGRYAIRHGVMVAAGCPAAFSYLGPRIGLSIVVWSAYAVFVGVSYLAPSLAGSKTRSVLSICGFSAALVLMFVAAV</sequence>
<dbReference type="EMBL" id="QICB01000001">
    <property type="protein sequence ID" value="RNL21305.1"/>
    <property type="molecule type" value="Genomic_DNA"/>
</dbReference>
<evidence type="ECO:0000313" key="3">
    <source>
        <dbReference type="EMBL" id="RNL21305.1"/>
    </source>
</evidence>
<feature type="transmembrane region" description="Helical" evidence="1">
    <location>
        <begin position="260"/>
        <end position="277"/>
    </location>
</feature>
<keyword evidence="1" id="KW-0472">Membrane</keyword>
<protein>
    <recommendedName>
        <fullName evidence="2">Cytochrome c assembly protein domain-containing protein</fullName>
    </recommendedName>
</protein>
<dbReference type="GO" id="GO:0017004">
    <property type="term" value="P:cytochrome complex assembly"/>
    <property type="evidence" value="ECO:0007669"/>
    <property type="project" value="InterPro"/>
</dbReference>
<name>A0A3N0AGX7_9ACTN</name>
<keyword evidence="4" id="KW-1185">Reference proteome</keyword>
<feature type="transmembrane region" description="Helical" evidence="1">
    <location>
        <begin position="93"/>
        <end position="111"/>
    </location>
</feature>
<feature type="transmembrane region" description="Helical" evidence="1">
    <location>
        <begin position="228"/>
        <end position="248"/>
    </location>
</feature>
<comment type="caution">
    <text evidence="3">The sequence shown here is derived from an EMBL/GenBank/DDBJ whole genome shotgun (WGS) entry which is preliminary data.</text>
</comment>
<dbReference type="InterPro" id="IPR002541">
    <property type="entry name" value="Cyt_c_assembly"/>
</dbReference>
<feature type="transmembrane region" description="Helical" evidence="1">
    <location>
        <begin position="6"/>
        <end position="26"/>
    </location>
</feature>
<gene>
    <name evidence="3" type="ORF">DMP07_00150</name>
</gene>
<organism evidence="3 4">
    <name type="scientific">Slackia faecicanis</name>
    <dbReference type="NCBI Taxonomy" id="255723"/>
    <lineage>
        <taxon>Bacteria</taxon>
        <taxon>Bacillati</taxon>
        <taxon>Actinomycetota</taxon>
        <taxon>Coriobacteriia</taxon>
        <taxon>Eggerthellales</taxon>
        <taxon>Eggerthellaceae</taxon>
        <taxon>Slackia</taxon>
    </lineage>
</organism>
<evidence type="ECO:0000313" key="4">
    <source>
        <dbReference type="Proteomes" id="UP000267368"/>
    </source>
</evidence>
<accession>A0A3N0AGX7</accession>
<keyword evidence="1" id="KW-0812">Transmembrane</keyword>
<dbReference type="OrthoDB" id="3177752at2"/>
<feature type="transmembrane region" description="Helical" evidence="1">
    <location>
        <begin position="131"/>
        <end position="157"/>
    </location>
</feature>
<evidence type="ECO:0000256" key="1">
    <source>
        <dbReference type="SAM" id="Phobius"/>
    </source>
</evidence>
<feature type="transmembrane region" description="Helical" evidence="1">
    <location>
        <begin position="187"/>
        <end position="208"/>
    </location>
</feature>
<dbReference type="Pfam" id="PF01578">
    <property type="entry name" value="Cytochrom_C_asm"/>
    <property type="match status" value="1"/>
</dbReference>
<keyword evidence="1" id="KW-1133">Transmembrane helix</keyword>
<dbReference type="GO" id="GO:0020037">
    <property type="term" value="F:heme binding"/>
    <property type="evidence" value="ECO:0007669"/>
    <property type="project" value="InterPro"/>
</dbReference>
<dbReference type="Proteomes" id="UP000267368">
    <property type="component" value="Unassembled WGS sequence"/>
</dbReference>
<proteinExistence type="predicted"/>
<reference evidence="4" key="1">
    <citation type="submission" date="2018-05" db="EMBL/GenBank/DDBJ databases">
        <title>Genome Sequencing of selected type strains of the family Eggerthellaceae.</title>
        <authorList>
            <person name="Danylec N."/>
            <person name="Stoll D.A."/>
            <person name="Doetsch A."/>
            <person name="Huch M."/>
        </authorList>
    </citation>
    <scope>NUCLEOTIDE SEQUENCE [LARGE SCALE GENOMIC DNA]</scope>
    <source>
        <strain evidence="4">DSM 17537</strain>
    </source>
</reference>
<dbReference type="AlphaFoldDB" id="A0A3N0AGX7"/>
<dbReference type="RefSeq" id="WP_123197147.1">
    <property type="nucleotide sequence ID" value="NZ_QICB01000001.1"/>
</dbReference>